<dbReference type="InterPro" id="IPR027024">
    <property type="entry name" value="UCP027386_ABC_sbc_TM0202"/>
</dbReference>
<feature type="signal peptide" evidence="1">
    <location>
        <begin position="1"/>
        <end position="20"/>
    </location>
</feature>
<dbReference type="Proteomes" id="UP001269819">
    <property type="component" value="Unassembled WGS sequence"/>
</dbReference>
<reference evidence="2 3" key="1">
    <citation type="submission" date="2023-10" db="EMBL/GenBank/DDBJ databases">
        <title>Characteristics and mechanism of a salt-tolerant marine origin heterotrophic nitrifying- aerobic denitrifying bacteria Marinobacter xestospongiae HN1.</title>
        <authorList>
            <person name="Qi R."/>
        </authorList>
    </citation>
    <scope>NUCLEOTIDE SEQUENCE [LARGE SCALE GENOMIC DNA]</scope>
    <source>
        <strain evidence="2 3">HN1</strain>
    </source>
</reference>
<dbReference type="EMBL" id="JAWIIJ010000015">
    <property type="protein sequence ID" value="MDV2080508.1"/>
    <property type="molecule type" value="Genomic_DNA"/>
</dbReference>
<accession>A0ABU3W1U9</accession>
<sequence>MMSCHRRQFLQLLASSAVLAAVPLGSIARTPALTAATPMGLPQLILSRALADERVQTATRGTELKTWRDPDQLRAWLARAEVSLTAMPTNVAANLYNRGVPLVLLNVCVWGTLGVLGLAQQGPLTRLQDLAGRHVGIPWRGDMPDLVFRYLLQRQGLEPGRDLTISYQASPFETVQMFVAQRLDAAVLPEPARTATRLQARQFGAETRELDLQQVWAGGDDESPGLPQAGVVCRRELLEQQPQQVAAVQQAVVDAVHWIVQNPEAAAELGAAQSALSRPVFAGAIHRTRLAVVPAAQARSQLESFLGALSALSPAFIGGKLPDNGFYLPAADGRRAG</sequence>
<evidence type="ECO:0000256" key="1">
    <source>
        <dbReference type="SAM" id="SignalP"/>
    </source>
</evidence>
<name>A0ABU3W1U9_9GAMM</name>
<dbReference type="RefSeq" id="WP_316974912.1">
    <property type="nucleotide sequence ID" value="NZ_JAWIIJ010000015.1"/>
</dbReference>
<dbReference type="SUPFAM" id="SSF53850">
    <property type="entry name" value="Periplasmic binding protein-like II"/>
    <property type="match status" value="1"/>
</dbReference>
<gene>
    <name evidence="2" type="ORF">RYS15_17630</name>
</gene>
<protein>
    <submittedName>
        <fullName evidence="2">MqnA/MqnD/SBP family protein</fullName>
    </submittedName>
</protein>
<evidence type="ECO:0000313" key="3">
    <source>
        <dbReference type="Proteomes" id="UP001269819"/>
    </source>
</evidence>
<dbReference type="PIRSF" id="PIRSF027386">
    <property type="entry name" value="UCP027386_ABC_sbc_TM0202"/>
    <property type="match status" value="1"/>
</dbReference>
<dbReference type="InterPro" id="IPR006311">
    <property type="entry name" value="TAT_signal"/>
</dbReference>
<comment type="caution">
    <text evidence="2">The sequence shown here is derived from an EMBL/GenBank/DDBJ whole genome shotgun (WGS) entry which is preliminary data.</text>
</comment>
<proteinExistence type="predicted"/>
<dbReference type="Gene3D" id="3.40.190.10">
    <property type="entry name" value="Periplasmic binding protein-like II"/>
    <property type="match status" value="2"/>
</dbReference>
<dbReference type="PROSITE" id="PS51318">
    <property type="entry name" value="TAT"/>
    <property type="match status" value="1"/>
</dbReference>
<feature type="chain" id="PRO_5047376295" evidence="1">
    <location>
        <begin position="21"/>
        <end position="337"/>
    </location>
</feature>
<dbReference type="PANTHER" id="PTHR30024:SF46">
    <property type="entry name" value="ABC TRANSPORTER, SUBSTRATE-BINDING LIPOPROTEIN"/>
    <property type="match status" value="1"/>
</dbReference>
<keyword evidence="1" id="KW-0732">Signal</keyword>
<organism evidence="2 3">
    <name type="scientific">Marinobacter xestospongiae</name>
    <dbReference type="NCBI Taxonomy" id="994319"/>
    <lineage>
        <taxon>Bacteria</taxon>
        <taxon>Pseudomonadati</taxon>
        <taxon>Pseudomonadota</taxon>
        <taxon>Gammaproteobacteria</taxon>
        <taxon>Pseudomonadales</taxon>
        <taxon>Marinobacteraceae</taxon>
        <taxon>Marinobacter</taxon>
    </lineage>
</organism>
<keyword evidence="3" id="KW-1185">Reference proteome</keyword>
<evidence type="ECO:0000313" key="2">
    <source>
        <dbReference type="EMBL" id="MDV2080508.1"/>
    </source>
</evidence>
<dbReference type="PANTHER" id="PTHR30024">
    <property type="entry name" value="ALIPHATIC SULFONATES-BINDING PROTEIN-RELATED"/>
    <property type="match status" value="1"/>
</dbReference>
<dbReference type="Pfam" id="PF13379">
    <property type="entry name" value="NMT1_2"/>
    <property type="match status" value="1"/>
</dbReference>